<keyword evidence="1" id="KW-1133">Transmembrane helix</keyword>
<keyword evidence="1" id="KW-0812">Transmembrane</keyword>
<evidence type="ECO:0000313" key="3">
    <source>
        <dbReference type="Proteomes" id="UP001501009"/>
    </source>
</evidence>
<comment type="caution">
    <text evidence="2">The sequence shown here is derived from an EMBL/GenBank/DDBJ whole genome shotgun (WGS) entry which is preliminary data.</text>
</comment>
<evidence type="ECO:0000313" key="2">
    <source>
        <dbReference type="EMBL" id="GAA3785332.1"/>
    </source>
</evidence>
<reference evidence="3" key="1">
    <citation type="journal article" date="2019" name="Int. J. Syst. Evol. Microbiol.">
        <title>The Global Catalogue of Microorganisms (GCM) 10K type strain sequencing project: providing services to taxonomists for standard genome sequencing and annotation.</title>
        <authorList>
            <consortium name="The Broad Institute Genomics Platform"/>
            <consortium name="The Broad Institute Genome Sequencing Center for Infectious Disease"/>
            <person name="Wu L."/>
            <person name="Ma J."/>
        </authorList>
    </citation>
    <scope>NUCLEOTIDE SEQUENCE [LARGE SCALE GENOMIC DNA]</scope>
    <source>
        <strain evidence="3">JCM 17138</strain>
    </source>
</reference>
<evidence type="ECO:0000256" key="1">
    <source>
        <dbReference type="SAM" id="Phobius"/>
    </source>
</evidence>
<organism evidence="2 3">
    <name type="scientific">Streptomyces coacervatus</name>
    <dbReference type="NCBI Taxonomy" id="647381"/>
    <lineage>
        <taxon>Bacteria</taxon>
        <taxon>Bacillati</taxon>
        <taxon>Actinomycetota</taxon>
        <taxon>Actinomycetes</taxon>
        <taxon>Kitasatosporales</taxon>
        <taxon>Streptomycetaceae</taxon>
        <taxon>Streptomyces</taxon>
    </lineage>
</organism>
<gene>
    <name evidence="2" type="ORF">GCM10022403_020130</name>
</gene>
<keyword evidence="3" id="KW-1185">Reference proteome</keyword>
<protein>
    <submittedName>
        <fullName evidence="2">Uncharacterized protein</fullName>
    </submittedName>
</protein>
<dbReference type="EMBL" id="BAABDE010000008">
    <property type="protein sequence ID" value="GAA3785332.1"/>
    <property type="molecule type" value="Genomic_DNA"/>
</dbReference>
<name>A0ABP7HAV2_9ACTN</name>
<sequence length="78" mass="8478">MQDSSIGMPSRTLRYSGSERPACRMNHTGVCGTGSRLHAFMKAESYVAVGCGWAWPAGLSFALTTASLARRRRREGRG</sequence>
<feature type="transmembrane region" description="Helical" evidence="1">
    <location>
        <begin position="46"/>
        <end position="69"/>
    </location>
</feature>
<dbReference type="Proteomes" id="UP001501009">
    <property type="component" value="Unassembled WGS sequence"/>
</dbReference>
<keyword evidence="1" id="KW-0472">Membrane</keyword>
<accession>A0ABP7HAV2</accession>
<proteinExistence type="predicted"/>